<accession>A0A5F8GTN4</accession>
<evidence type="ECO:0000256" key="8">
    <source>
        <dbReference type="ARBA" id="ARBA00022946"/>
    </source>
</evidence>
<dbReference type="InterPro" id="IPR036545">
    <property type="entry name" value="Cyt_c_oxidase_su5A/6_sf"/>
</dbReference>
<dbReference type="GO" id="GO:0046872">
    <property type="term" value="F:metal ion binding"/>
    <property type="evidence" value="ECO:0007669"/>
    <property type="project" value="UniProtKB-UniRule"/>
</dbReference>
<comment type="subunit">
    <text evidence="13">Component of the cytochrome c oxidase (complex IV, CIV), a multisubunit enzyme composed of a catalytic core of 3 subunits and several supernumerary subunits. The complex exists as a monomer or a dimer and forms supercomplexes (SCs) in the inner mitochondrial membrane with ubiquinol-cytochrome c oxidoreductase (cytochrome b-c1 complex, complex III, CIII).</text>
</comment>
<evidence type="ECO:0000256" key="5">
    <source>
        <dbReference type="ARBA" id="ARBA00022617"/>
    </source>
</evidence>
<reference evidence="14" key="2">
    <citation type="submission" date="2025-08" db="UniProtKB">
        <authorList>
            <consortium name="Ensembl"/>
        </authorList>
    </citation>
    <scope>IDENTIFICATION</scope>
</reference>
<keyword evidence="5 13" id="KW-0349">Heme</keyword>
<dbReference type="Gene3D" id="1.25.40.40">
    <property type="entry name" value="Cytochrome c oxidase, subunit Va/VI"/>
    <property type="match status" value="1"/>
</dbReference>
<dbReference type="UniPathway" id="UPA00705"/>
<keyword evidence="15" id="KW-1185">Reference proteome</keyword>
<evidence type="ECO:0000256" key="11">
    <source>
        <dbReference type="ARBA" id="ARBA00023136"/>
    </source>
</evidence>
<evidence type="ECO:0000313" key="14">
    <source>
        <dbReference type="Ensembl" id="ENSMODP00000050857.1"/>
    </source>
</evidence>
<dbReference type="Pfam" id="PF02284">
    <property type="entry name" value="COX5A"/>
    <property type="match status" value="1"/>
</dbReference>
<keyword evidence="8 13" id="KW-0809">Transit peptide</keyword>
<dbReference type="GO" id="GO:0005743">
    <property type="term" value="C:mitochondrial inner membrane"/>
    <property type="evidence" value="ECO:0007669"/>
    <property type="project" value="UniProtKB-SubCell"/>
</dbReference>
<keyword evidence="9 13" id="KW-0408">Iron</keyword>
<evidence type="ECO:0000256" key="10">
    <source>
        <dbReference type="ARBA" id="ARBA00023128"/>
    </source>
</evidence>
<reference evidence="14" key="3">
    <citation type="submission" date="2025-09" db="UniProtKB">
        <authorList>
            <consortium name="Ensembl"/>
        </authorList>
    </citation>
    <scope>IDENTIFICATION</scope>
</reference>
<keyword evidence="7 13" id="KW-0999">Mitochondrion inner membrane</keyword>
<evidence type="ECO:0000256" key="12">
    <source>
        <dbReference type="ARBA" id="ARBA00031049"/>
    </source>
</evidence>
<dbReference type="InParanoid" id="A0A5F8GTN4"/>
<sequence length="137" mass="15714">MHLLRLLIVKIHFYIAFYIPYLICSSKQSLEISILLQTRSGCLEFQKGVKTLVGYDLVPELKIIDTASRACRQSDDSTSRVSILEAEAGPLEEVYSCVIKEFRPTFNKLESGKAEEFEEEMGMLDKLKIYPFLSLQR</sequence>
<dbReference type="PANTHER" id="PTHR14200">
    <property type="entry name" value="CYTOCHROME C OXIDASE POLYPEPTIDE"/>
    <property type="match status" value="1"/>
</dbReference>
<evidence type="ECO:0000256" key="4">
    <source>
        <dbReference type="ARBA" id="ARBA00021968"/>
    </source>
</evidence>
<dbReference type="GO" id="GO:0045277">
    <property type="term" value="C:respiratory chain complex IV"/>
    <property type="evidence" value="ECO:0007669"/>
    <property type="project" value="UniProtKB-UniRule"/>
</dbReference>
<evidence type="ECO:0000256" key="7">
    <source>
        <dbReference type="ARBA" id="ARBA00022792"/>
    </source>
</evidence>
<evidence type="ECO:0000256" key="2">
    <source>
        <dbReference type="ARBA" id="ARBA00004673"/>
    </source>
</evidence>
<comment type="pathway">
    <text evidence="2 13">Energy metabolism; oxidative phosphorylation.</text>
</comment>
<dbReference type="AlphaFoldDB" id="A0A5F8GTN4"/>
<dbReference type="Bgee" id="ENSMODG00000049530">
    <property type="expression patterns" value="Expressed in liver and 2 other cell types or tissues"/>
</dbReference>
<evidence type="ECO:0000256" key="1">
    <source>
        <dbReference type="ARBA" id="ARBA00004443"/>
    </source>
</evidence>
<comment type="similarity">
    <text evidence="3 13">Belongs to the cytochrome c oxidase subunit 5A family.</text>
</comment>
<keyword evidence="10 13" id="KW-0496">Mitochondrion</keyword>
<evidence type="ECO:0000256" key="9">
    <source>
        <dbReference type="ARBA" id="ARBA00023004"/>
    </source>
</evidence>
<dbReference type="STRING" id="13616.ENSMODP00000050857"/>
<dbReference type="Ensembl" id="ENSMODT00000055328.1">
    <property type="protein sequence ID" value="ENSMODP00000050857.1"/>
    <property type="gene ID" value="ENSMODG00000049530.1"/>
</dbReference>
<evidence type="ECO:0000256" key="13">
    <source>
        <dbReference type="RuleBase" id="RU368103"/>
    </source>
</evidence>
<comment type="subcellular location">
    <subcellularLocation>
        <location evidence="1 13">Mitochondrion inner membrane</location>
        <topology evidence="1 13">Peripheral membrane protein</topology>
        <orientation evidence="1 13">Matrix side</orientation>
    </subcellularLocation>
</comment>
<organism evidence="14 15">
    <name type="scientific">Monodelphis domestica</name>
    <name type="common">Gray short-tailed opossum</name>
    <dbReference type="NCBI Taxonomy" id="13616"/>
    <lineage>
        <taxon>Eukaryota</taxon>
        <taxon>Metazoa</taxon>
        <taxon>Chordata</taxon>
        <taxon>Craniata</taxon>
        <taxon>Vertebrata</taxon>
        <taxon>Euteleostomi</taxon>
        <taxon>Mammalia</taxon>
        <taxon>Metatheria</taxon>
        <taxon>Didelphimorphia</taxon>
        <taxon>Didelphidae</taxon>
        <taxon>Monodelphis</taxon>
    </lineage>
</organism>
<evidence type="ECO:0000256" key="3">
    <source>
        <dbReference type="ARBA" id="ARBA00007972"/>
    </source>
</evidence>
<keyword evidence="11 13" id="KW-0472">Membrane</keyword>
<dbReference type="PANTHER" id="PTHR14200:SF11">
    <property type="entry name" value="CYTOCHROME C OXIDASE SUBUNIT 5A, MITOCHONDRIAL"/>
    <property type="match status" value="1"/>
</dbReference>
<keyword evidence="6 13" id="KW-0479">Metal-binding</keyword>
<reference evidence="14 15" key="1">
    <citation type="journal article" date="2007" name="Nature">
        <title>Genome of the marsupial Monodelphis domestica reveals innovation in non-coding sequences.</title>
        <authorList>
            <person name="Mikkelsen T.S."/>
            <person name="Wakefield M.J."/>
            <person name="Aken B."/>
            <person name="Amemiya C.T."/>
            <person name="Chang J.L."/>
            <person name="Duke S."/>
            <person name="Garber M."/>
            <person name="Gentles A.J."/>
            <person name="Goodstadt L."/>
            <person name="Heger A."/>
            <person name="Jurka J."/>
            <person name="Kamal M."/>
            <person name="Mauceli E."/>
            <person name="Searle S.M."/>
            <person name="Sharpe T."/>
            <person name="Baker M.L."/>
            <person name="Batzer M.A."/>
            <person name="Benos P.V."/>
            <person name="Belov K."/>
            <person name="Clamp M."/>
            <person name="Cook A."/>
            <person name="Cuff J."/>
            <person name="Das R."/>
            <person name="Davidow L."/>
            <person name="Deakin J.E."/>
            <person name="Fazzari M.J."/>
            <person name="Glass J.L."/>
            <person name="Grabherr M."/>
            <person name="Greally J.M."/>
            <person name="Gu W."/>
            <person name="Hore T.A."/>
            <person name="Huttley G.A."/>
            <person name="Kleber M."/>
            <person name="Jirtle R.L."/>
            <person name="Koina E."/>
            <person name="Lee J.T."/>
            <person name="Mahony S."/>
            <person name="Marra M.A."/>
            <person name="Miller R.D."/>
            <person name="Nicholls R.D."/>
            <person name="Oda M."/>
            <person name="Papenfuss A.T."/>
            <person name="Parra Z.E."/>
            <person name="Pollock D.D."/>
            <person name="Ray D.A."/>
            <person name="Schein J.E."/>
            <person name="Speed T.P."/>
            <person name="Thompson K."/>
            <person name="VandeBerg J.L."/>
            <person name="Wade C.M."/>
            <person name="Walker J.A."/>
            <person name="Waters P.D."/>
            <person name="Webber C."/>
            <person name="Weidman J.R."/>
            <person name="Xie X."/>
            <person name="Zody M.C."/>
            <person name="Baldwin J."/>
            <person name="Abdouelleil A."/>
            <person name="Abdulkadir J."/>
            <person name="Abebe A."/>
            <person name="Abera B."/>
            <person name="Abreu J."/>
            <person name="Acer S.C."/>
            <person name="Aftuck L."/>
            <person name="Alexander A."/>
            <person name="An P."/>
            <person name="Anderson E."/>
            <person name="Anderson S."/>
            <person name="Arachi H."/>
            <person name="Azer M."/>
            <person name="Bachantsang P."/>
            <person name="Barry A."/>
            <person name="Bayul T."/>
            <person name="Berlin A."/>
            <person name="Bessette D."/>
            <person name="Bloom T."/>
            <person name="Bloom T."/>
            <person name="Boguslavskiy L."/>
            <person name="Bonnet C."/>
            <person name="Boukhgalter B."/>
            <person name="Bourzgui I."/>
            <person name="Brown A."/>
            <person name="Cahill P."/>
            <person name="Channer S."/>
            <person name="Cheshatsang Y."/>
            <person name="Chuda L."/>
            <person name="Citroen M."/>
            <person name="Collymore A."/>
            <person name="Cooke P."/>
            <person name="Costello M."/>
            <person name="D'Aco K."/>
            <person name="Daza R."/>
            <person name="De Haan G."/>
            <person name="DeGray S."/>
            <person name="DeMaso C."/>
            <person name="Dhargay N."/>
            <person name="Dooley K."/>
            <person name="Dooley E."/>
            <person name="Doricent M."/>
            <person name="Dorje P."/>
            <person name="Dorjee K."/>
            <person name="Dupes A."/>
            <person name="Elong R."/>
            <person name="Falk J."/>
            <person name="Farina A."/>
            <person name="Faro S."/>
            <person name="Ferguson D."/>
            <person name="Fisher S."/>
            <person name="Foley C.D."/>
            <person name="Franke A."/>
            <person name="Friedrich D."/>
            <person name="Gadbois L."/>
            <person name="Gearin G."/>
            <person name="Gearin C.R."/>
            <person name="Giannoukos G."/>
            <person name="Goode T."/>
            <person name="Graham J."/>
            <person name="Grandbois E."/>
            <person name="Grewal S."/>
            <person name="Gyaltsen K."/>
            <person name="Hafez N."/>
            <person name="Hagos B."/>
            <person name="Hall J."/>
            <person name="Henson C."/>
            <person name="Hollinger A."/>
            <person name="Honan T."/>
            <person name="Huard M.D."/>
            <person name="Hughes L."/>
            <person name="Hurhula B."/>
            <person name="Husby M.E."/>
            <person name="Kamat A."/>
            <person name="Kanga B."/>
            <person name="Kashin S."/>
            <person name="Khazanovich D."/>
            <person name="Kisner P."/>
            <person name="Lance K."/>
            <person name="Lara M."/>
            <person name="Lee W."/>
            <person name="Lennon N."/>
            <person name="Letendre F."/>
            <person name="LeVine R."/>
            <person name="Lipovsky A."/>
            <person name="Liu X."/>
            <person name="Liu J."/>
            <person name="Liu S."/>
            <person name="Lokyitsang T."/>
            <person name="Lokyitsang Y."/>
            <person name="Lubonja R."/>
            <person name="Lui A."/>
            <person name="MacDonald P."/>
            <person name="Magnisalis V."/>
            <person name="Maru K."/>
            <person name="Matthews C."/>
            <person name="McCusker W."/>
            <person name="McDonough S."/>
            <person name="Mehta T."/>
            <person name="Meldrim J."/>
            <person name="Meneus L."/>
            <person name="Mihai O."/>
            <person name="Mihalev A."/>
            <person name="Mihova T."/>
            <person name="Mittelman R."/>
            <person name="Mlenga V."/>
            <person name="Montmayeur A."/>
            <person name="Mulrain L."/>
            <person name="Navidi A."/>
            <person name="Naylor J."/>
            <person name="Negash T."/>
            <person name="Nguyen T."/>
            <person name="Nguyen N."/>
            <person name="Nicol R."/>
            <person name="Norbu C."/>
            <person name="Norbu N."/>
            <person name="Novod N."/>
            <person name="O'Neill B."/>
            <person name="Osman S."/>
            <person name="Markiewicz E."/>
            <person name="Oyono O.L."/>
            <person name="Patti C."/>
            <person name="Phunkhang P."/>
            <person name="Pierre F."/>
            <person name="Priest M."/>
            <person name="Raghuraman S."/>
            <person name="Rege F."/>
            <person name="Reyes R."/>
            <person name="Rise C."/>
            <person name="Rogov P."/>
            <person name="Ross K."/>
            <person name="Ryan E."/>
            <person name="Settipalli S."/>
            <person name="Shea T."/>
            <person name="Sherpa N."/>
            <person name="Shi L."/>
            <person name="Shih D."/>
            <person name="Sparrow T."/>
            <person name="Spaulding J."/>
            <person name="Stalker J."/>
            <person name="Stange-Thomann N."/>
            <person name="Stavropoulos S."/>
            <person name="Stone C."/>
            <person name="Strader C."/>
            <person name="Tesfaye S."/>
            <person name="Thomson T."/>
            <person name="Thoulutsang Y."/>
            <person name="Thoulutsang D."/>
            <person name="Topham K."/>
            <person name="Topping I."/>
            <person name="Tsamla T."/>
            <person name="Vassiliev H."/>
            <person name="Vo A."/>
            <person name="Wangchuk T."/>
            <person name="Wangdi T."/>
            <person name="Weiand M."/>
            <person name="Wilkinson J."/>
            <person name="Wilson A."/>
            <person name="Yadav S."/>
            <person name="Young G."/>
            <person name="Yu Q."/>
            <person name="Zembek L."/>
            <person name="Zhong D."/>
            <person name="Zimmer A."/>
            <person name="Zwirko Z."/>
            <person name="Jaffe D.B."/>
            <person name="Alvarez P."/>
            <person name="Brockman W."/>
            <person name="Butler J."/>
            <person name="Chin C."/>
            <person name="Gnerre S."/>
            <person name="MacCallum I."/>
            <person name="Graves J.A."/>
            <person name="Ponting C.P."/>
            <person name="Breen M."/>
            <person name="Samollow P.B."/>
            <person name="Lander E.S."/>
            <person name="Lindblad-Toh K."/>
        </authorList>
    </citation>
    <scope>NUCLEOTIDE SEQUENCE [LARGE SCALE GENOMIC DNA]</scope>
</reference>
<dbReference type="Proteomes" id="UP000002280">
    <property type="component" value="Chromosome 2"/>
</dbReference>
<protein>
    <recommendedName>
        <fullName evidence="4 13">Cytochrome c oxidase subunit 5A, mitochondrial</fullName>
    </recommendedName>
    <alternativeName>
        <fullName evidence="12 13">Cytochrome c oxidase polypeptide Va</fullName>
    </alternativeName>
</protein>
<evidence type="ECO:0000256" key="6">
    <source>
        <dbReference type="ARBA" id="ARBA00022723"/>
    </source>
</evidence>
<proteinExistence type="inferred from homology"/>
<dbReference type="InterPro" id="IPR003204">
    <property type="entry name" value="Cyt_c_oxidase_su5A/6"/>
</dbReference>
<dbReference type="GO" id="GO:0006123">
    <property type="term" value="P:mitochondrial electron transport, cytochrome c to oxygen"/>
    <property type="evidence" value="ECO:0007669"/>
    <property type="project" value="UniProtKB-UniRule"/>
</dbReference>
<dbReference type="SUPFAM" id="SSF48479">
    <property type="entry name" value="Cytochrome c oxidase subunit E"/>
    <property type="match status" value="1"/>
</dbReference>
<name>A0A5F8GTN4_MONDO</name>
<evidence type="ECO:0000313" key="15">
    <source>
        <dbReference type="Proteomes" id="UP000002280"/>
    </source>
</evidence>
<comment type="function">
    <text evidence="13">Component of the cytochrome c oxidase, the last enzyme in the mitochondrial electron transport chain which drives oxidative phosphorylation. The respiratory chain contains 3 multisubunit complexes succinate dehydrogenase (complex II, CII), ubiquinol-cytochrome c oxidoreductase (cytochrome b-c1 complex, complex III, CIII) and cytochrome c oxidase (complex IV, CIV), that cooperate to transfer electrons derived from NADH and succinate to molecular oxygen, creating an electrochemical gradient over the inner membrane that drives transmembrane transport and the ATP synthase. Cytochrome c oxidase is the component of the respiratory chain that catalyzes the reduction of oxygen to water. Electrons originating from reduced cytochrome c in the intermembrane space (IMS) are transferred via the dinuclear copper A center (CU(A)) of subunit 2 and heme A of subunit 1 to the active site in subunit 1, a binuclear center (BNC) formed by heme A3 and copper B (CU(B)). The BNC reduces molecular oxygen to 2 water molecules using 4 electrons from cytochrome c in the IMS and 4 protons from the mitochondrial matrix.</text>
</comment>